<feature type="transmembrane region" description="Helical" evidence="1">
    <location>
        <begin position="21"/>
        <end position="39"/>
    </location>
</feature>
<reference evidence="3 4" key="1">
    <citation type="submission" date="2017-10" db="EMBL/GenBank/DDBJ databases">
        <title>The draft genome sequence of Lewinella marina KCTC 32374.</title>
        <authorList>
            <person name="Wang K."/>
        </authorList>
    </citation>
    <scope>NUCLEOTIDE SEQUENCE [LARGE SCALE GENOMIC DNA]</scope>
    <source>
        <strain evidence="3 4">MKG-38</strain>
    </source>
</reference>
<comment type="caution">
    <text evidence="3">The sequence shown here is derived from an EMBL/GenBank/DDBJ whole genome shotgun (WGS) entry which is preliminary data.</text>
</comment>
<evidence type="ECO:0000313" key="4">
    <source>
        <dbReference type="Proteomes" id="UP000226437"/>
    </source>
</evidence>
<sequence length="221" mass="24615">MEPSPAYLRAMASPQRSTSQFVPFILVSLVTLVFMIWAMRQCSENDSDYAMIEEQNTREDYLERRDSILRDSIRKLQAAQAQATPAESLLSDAEQEALAREAALLRARTQPLLGDSAGVGTTPGRTPRQIVIQKETTLYSTIDGLNVRVQPQLGAPVIGRLSLYEAVTYMNETTDSLYQIDLGDITPTAPWVKVKMSNGQQGWVYGAGVDYYKYKLEGVLN</sequence>
<evidence type="ECO:0000256" key="1">
    <source>
        <dbReference type="SAM" id="Phobius"/>
    </source>
</evidence>
<keyword evidence="1" id="KW-0472">Membrane</keyword>
<dbReference type="Gene3D" id="2.30.30.40">
    <property type="entry name" value="SH3 Domains"/>
    <property type="match status" value="1"/>
</dbReference>
<dbReference type="Pfam" id="PF08239">
    <property type="entry name" value="SH3_3"/>
    <property type="match status" value="1"/>
</dbReference>
<dbReference type="PROSITE" id="PS51781">
    <property type="entry name" value="SH3B"/>
    <property type="match status" value="1"/>
</dbReference>
<dbReference type="InterPro" id="IPR003646">
    <property type="entry name" value="SH3-like_bac-type"/>
</dbReference>
<keyword evidence="1" id="KW-0812">Transmembrane</keyword>
<dbReference type="AlphaFoldDB" id="A0A2G0CCZ9"/>
<dbReference type="Proteomes" id="UP000226437">
    <property type="component" value="Unassembled WGS sequence"/>
</dbReference>
<organism evidence="3 4">
    <name type="scientific">Neolewinella marina</name>
    <dbReference type="NCBI Taxonomy" id="438751"/>
    <lineage>
        <taxon>Bacteria</taxon>
        <taxon>Pseudomonadati</taxon>
        <taxon>Bacteroidota</taxon>
        <taxon>Saprospiria</taxon>
        <taxon>Saprospirales</taxon>
        <taxon>Lewinellaceae</taxon>
        <taxon>Neolewinella</taxon>
    </lineage>
</organism>
<evidence type="ECO:0000313" key="3">
    <source>
        <dbReference type="EMBL" id="PHK97854.1"/>
    </source>
</evidence>
<dbReference type="EMBL" id="PDLO01000006">
    <property type="protein sequence ID" value="PHK97854.1"/>
    <property type="molecule type" value="Genomic_DNA"/>
</dbReference>
<accession>A0A2G0CCZ9</accession>
<keyword evidence="1" id="KW-1133">Transmembrane helix</keyword>
<keyword evidence="4" id="KW-1185">Reference proteome</keyword>
<proteinExistence type="predicted"/>
<feature type="domain" description="SH3b" evidence="2">
    <location>
        <begin position="135"/>
        <end position="213"/>
    </location>
</feature>
<gene>
    <name evidence="3" type="ORF">CGL56_13655</name>
</gene>
<protein>
    <recommendedName>
        <fullName evidence="2">SH3b domain-containing protein</fullName>
    </recommendedName>
</protein>
<evidence type="ECO:0000259" key="2">
    <source>
        <dbReference type="PROSITE" id="PS51781"/>
    </source>
</evidence>
<name>A0A2G0CCZ9_9BACT</name>